<accession>A0A1I5U1T3</accession>
<gene>
    <name evidence="1" type="ORF">SAMN05216277_11169</name>
</gene>
<evidence type="ECO:0000313" key="1">
    <source>
        <dbReference type="EMBL" id="SFP89258.1"/>
    </source>
</evidence>
<evidence type="ECO:0000313" key="2">
    <source>
        <dbReference type="Proteomes" id="UP000183769"/>
    </source>
</evidence>
<proteinExistence type="predicted"/>
<dbReference type="PANTHER" id="PTHR38813">
    <property type="match status" value="1"/>
</dbReference>
<reference evidence="2" key="1">
    <citation type="submission" date="2016-10" db="EMBL/GenBank/DDBJ databases">
        <authorList>
            <person name="Varghese N."/>
            <person name="Submissions S."/>
        </authorList>
    </citation>
    <scope>NUCLEOTIDE SEQUENCE [LARGE SCALE GENOMIC DNA]</scope>
    <source>
        <strain evidence="2">CGMCC 1.10329</strain>
    </source>
</reference>
<organism evidence="1 2">
    <name type="scientific">Halolamina pelagica</name>
    <dbReference type="NCBI Taxonomy" id="699431"/>
    <lineage>
        <taxon>Archaea</taxon>
        <taxon>Methanobacteriati</taxon>
        <taxon>Methanobacteriota</taxon>
        <taxon>Stenosarchaea group</taxon>
        <taxon>Halobacteria</taxon>
        <taxon>Halobacteriales</taxon>
        <taxon>Haloferacaceae</taxon>
    </lineage>
</organism>
<evidence type="ECO:0008006" key="3">
    <source>
        <dbReference type="Google" id="ProtNLM"/>
    </source>
</evidence>
<dbReference type="InterPro" id="IPR052747">
    <property type="entry name" value="TA_system_RelE_toxin"/>
</dbReference>
<dbReference type="InterPro" id="IPR035093">
    <property type="entry name" value="RelE/ParE_toxin_dom_sf"/>
</dbReference>
<dbReference type="Proteomes" id="UP000183769">
    <property type="component" value="Unassembled WGS sequence"/>
</dbReference>
<dbReference type="AlphaFoldDB" id="A0A1I5U1T3"/>
<protein>
    <recommendedName>
        <fullName evidence="3">Plasmid stabilization system protein</fullName>
    </recommendedName>
</protein>
<keyword evidence="2" id="KW-1185">Reference proteome</keyword>
<dbReference type="EMBL" id="FOXI01000011">
    <property type="protein sequence ID" value="SFP89258.1"/>
    <property type="molecule type" value="Genomic_DNA"/>
</dbReference>
<sequence length="97" mass="11438">MSEYDVLLGDDAREFLDIADEKTKRICRENLGYLAETPYPGRGRGDKEKLPIDGRRDRYRMHISRTYTAIYTVLEDQKEVRVLEIVPIDEAHKRYGF</sequence>
<dbReference type="OrthoDB" id="228407at2157"/>
<dbReference type="Gene3D" id="3.30.2310.20">
    <property type="entry name" value="RelE-like"/>
    <property type="match status" value="1"/>
</dbReference>
<name>A0A1I5U1T3_9EURY</name>
<dbReference type="PANTHER" id="PTHR38813:SF1">
    <property type="entry name" value="TOXIN RELE1-RELATED"/>
    <property type="match status" value="1"/>
</dbReference>
<dbReference type="SUPFAM" id="SSF143011">
    <property type="entry name" value="RelE-like"/>
    <property type="match status" value="1"/>
</dbReference>
<dbReference type="RefSeq" id="WP_074879209.1">
    <property type="nucleotide sequence ID" value="NZ_FOXI01000011.1"/>
</dbReference>